<dbReference type="Proteomes" id="UP000760545">
    <property type="component" value="Unassembled WGS sequence"/>
</dbReference>
<dbReference type="Gene3D" id="3.30.565.40">
    <property type="entry name" value="Fervidobacterium nodosum Rt17-B1 like"/>
    <property type="match status" value="1"/>
</dbReference>
<dbReference type="RefSeq" id="WP_167917669.1">
    <property type="nucleotide sequence ID" value="NZ_JAAVJS010000009.1"/>
</dbReference>
<protein>
    <submittedName>
        <fullName evidence="1">DUF3298 domain-containing protein</fullName>
    </submittedName>
</protein>
<keyword evidence="2" id="KW-1185">Reference proteome</keyword>
<name>A0ABX1DAY6_9FLAO</name>
<dbReference type="Gene3D" id="3.90.640.20">
    <property type="entry name" value="Heat-shock cognate protein, ATPase"/>
    <property type="match status" value="1"/>
</dbReference>
<organism evidence="1 2">
    <name type="scientific">Tamlana crocina</name>
    <dbReference type="NCBI Taxonomy" id="393006"/>
    <lineage>
        <taxon>Bacteria</taxon>
        <taxon>Pseudomonadati</taxon>
        <taxon>Bacteroidota</taxon>
        <taxon>Flavobacteriia</taxon>
        <taxon>Flavobacteriales</taxon>
        <taxon>Flavobacteriaceae</taxon>
        <taxon>Tamlana</taxon>
    </lineage>
</organism>
<comment type="caution">
    <text evidence="1">The sequence shown here is derived from an EMBL/GenBank/DDBJ whole genome shotgun (WGS) entry which is preliminary data.</text>
</comment>
<dbReference type="InterPro" id="IPR037126">
    <property type="entry name" value="PdaC/RsiV-like_sf"/>
</dbReference>
<evidence type="ECO:0000313" key="2">
    <source>
        <dbReference type="Proteomes" id="UP000760545"/>
    </source>
</evidence>
<proteinExistence type="predicted"/>
<sequence length="292" mass="34108">MKYVSLILVLIAFMNCKSDKKDDLPVTFDDIDPQEKIYIGDTLKLEDADLETSKAISIERKQKQFREKKDDKGVLEGLVLEKNYQVDKDDYVINFKYPQLNESFNKKYSSFNDFINNYYVNISKTESEILQAKAFCDSVGSVKFKEERLIDYKIYSLNDELISVLFYKENFYSGTLFPSYSFDCFNYNLSTSAFMDFEDFFVEGSEEELIESINTSIKNKIASGEMYYECWEIAFEDFMAAKNNFVINDSIVEFYFDDCVICPSYTGTYSIEMPLLELLPVLKKYDTNPLIL</sequence>
<gene>
    <name evidence="1" type="ORF">HC176_07970</name>
</gene>
<accession>A0ABX1DAY6</accession>
<dbReference type="EMBL" id="JAAVJS010000009">
    <property type="protein sequence ID" value="NJX15425.1"/>
    <property type="molecule type" value="Genomic_DNA"/>
</dbReference>
<evidence type="ECO:0000313" key="1">
    <source>
        <dbReference type="EMBL" id="NJX15425.1"/>
    </source>
</evidence>
<reference evidence="1 2" key="1">
    <citation type="submission" date="2020-03" db="EMBL/GenBank/DDBJ databases">
        <title>Tamlana sp. nov, isolated from XXX.</title>
        <authorList>
            <person name="Cao W.R."/>
        </authorList>
    </citation>
    <scope>NUCLEOTIDE SEQUENCE [LARGE SCALE GENOMIC DNA]</scope>
    <source>
        <strain evidence="1 2">HST1-43</strain>
    </source>
</reference>